<feature type="non-terminal residue" evidence="1">
    <location>
        <position position="52"/>
    </location>
</feature>
<name>A0ABD0RAE5_CIRMR</name>
<organism evidence="1 2">
    <name type="scientific">Cirrhinus mrigala</name>
    <name type="common">Mrigala</name>
    <dbReference type="NCBI Taxonomy" id="683832"/>
    <lineage>
        <taxon>Eukaryota</taxon>
        <taxon>Metazoa</taxon>
        <taxon>Chordata</taxon>
        <taxon>Craniata</taxon>
        <taxon>Vertebrata</taxon>
        <taxon>Euteleostomi</taxon>
        <taxon>Actinopterygii</taxon>
        <taxon>Neopterygii</taxon>
        <taxon>Teleostei</taxon>
        <taxon>Ostariophysi</taxon>
        <taxon>Cypriniformes</taxon>
        <taxon>Cyprinidae</taxon>
        <taxon>Labeoninae</taxon>
        <taxon>Labeonini</taxon>
        <taxon>Cirrhinus</taxon>
    </lineage>
</organism>
<dbReference type="EMBL" id="JAMKFB020000004">
    <property type="protein sequence ID" value="KAL0195503.1"/>
    <property type="molecule type" value="Genomic_DNA"/>
</dbReference>
<feature type="non-terminal residue" evidence="1">
    <location>
        <position position="1"/>
    </location>
</feature>
<comment type="caution">
    <text evidence="1">The sequence shown here is derived from an EMBL/GenBank/DDBJ whole genome shotgun (WGS) entry which is preliminary data.</text>
</comment>
<evidence type="ECO:0000313" key="1">
    <source>
        <dbReference type="EMBL" id="KAL0195503.1"/>
    </source>
</evidence>
<accession>A0ABD0RAE5</accession>
<gene>
    <name evidence="1" type="ORF">M9458_009075</name>
</gene>
<evidence type="ECO:0000313" key="2">
    <source>
        <dbReference type="Proteomes" id="UP001529510"/>
    </source>
</evidence>
<keyword evidence="2" id="KW-1185">Reference proteome</keyword>
<proteinExistence type="predicted"/>
<dbReference type="AlphaFoldDB" id="A0ABD0RAE5"/>
<sequence length="52" mass="5703">LCLGGQDIFATVRENTNLSINGDLGASSIRLCLTGENADWFYLEGRTIRLNT</sequence>
<protein>
    <submittedName>
        <fullName evidence="1">Uncharacterized protein</fullName>
    </submittedName>
</protein>
<reference evidence="1 2" key="1">
    <citation type="submission" date="2024-05" db="EMBL/GenBank/DDBJ databases">
        <title>Genome sequencing and assembly of Indian major carp, Cirrhinus mrigala (Hamilton, 1822).</title>
        <authorList>
            <person name="Mohindra V."/>
            <person name="Chowdhury L.M."/>
            <person name="Lal K."/>
            <person name="Jena J.K."/>
        </authorList>
    </citation>
    <scope>NUCLEOTIDE SEQUENCE [LARGE SCALE GENOMIC DNA]</scope>
    <source>
        <strain evidence="1">CM1030</strain>
        <tissue evidence="1">Blood</tissue>
    </source>
</reference>
<dbReference type="Proteomes" id="UP001529510">
    <property type="component" value="Unassembled WGS sequence"/>
</dbReference>